<comment type="similarity">
    <text evidence="7">Belongs to the protein kinase superfamily. PAN3 family.</text>
</comment>
<feature type="compositionally biased region" description="Low complexity" evidence="9">
    <location>
        <begin position="353"/>
        <end position="365"/>
    </location>
</feature>
<comment type="subunit">
    <text evidence="7">Homodimer. Forms a heterotrimer with a catalytic subunit PAN2 to form the poly(A)-nuclease (PAN) deadenylation complex. Interacts (via PAM-2 motif) with poly(A)-binding protein PAB1 (via PABC domain), conferring substrate specificity of the enzyme complex.</text>
</comment>
<keyword evidence="3 7" id="KW-0507">mRNA processing</keyword>
<dbReference type="GO" id="GO:0006397">
    <property type="term" value="P:mRNA processing"/>
    <property type="evidence" value="ECO:0007669"/>
    <property type="project" value="UniProtKB-KW"/>
</dbReference>
<feature type="compositionally biased region" description="Low complexity" evidence="9">
    <location>
        <begin position="264"/>
        <end position="278"/>
    </location>
</feature>
<comment type="caution">
    <text evidence="7">Lacks conserved residue(s) required for the propagation of feature annotation.</text>
</comment>
<feature type="compositionally biased region" description="Basic residues" evidence="9">
    <location>
        <begin position="49"/>
        <end position="65"/>
    </location>
</feature>
<feature type="region of interest" description="Disordered" evidence="9">
    <location>
        <begin position="196"/>
        <end position="237"/>
    </location>
</feature>
<keyword evidence="5 7" id="KW-0067">ATP-binding</keyword>
<evidence type="ECO:0000256" key="1">
    <source>
        <dbReference type="ARBA" id="ARBA00004496"/>
    </source>
</evidence>
<dbReference type="AlphaFoldDB" id="A0A1K0FWC3"/>
<gene>
    <name evidence="7" type="primary">PAN3</name>
    <name evidence="11" type="ORF">UBRO_12726</name>
</gene>
<keyword evidence="2 7" id="KW-0963">Cytoplasm</keyword>
<feature type="compositionally biased region" description="Polar residues" evidence="9">
    <location>
        <begin position="196"/>
        <end position="227"/>
    </location>
</feature>
<feature type="compositionally biased region" description="Low complexity" evidence="9">
    <location>
        <begin position="1"/>
        <end position="13"/>
    </location>
</feature>
<dbReference type="InterPro" id="IPR041332">
    <property type="entry name" value="Pan3_CK"/>
</dbReference>
<keyword evidence="8" id="KW-0863">Zinc-finger</keyword>
<feature type="binding site" evidence="7">
    <location>
        <begin position="662"/>
        <end position="663"/>
    </location>
    <ligand>
        <name>ATP</name>
        <dbReference type="ChEBI" id="CHEBI:30616"/>
    </ligand>
</feature>
<dbReference type="GO" id="GO:0000289">
    <property type="term" value="P:nuclear-transcribed mRNA poly(A) tail shortening"/>
    <property type="evidence" value="ECO:0007669"/>
    <property type="project" value="UniProtKB-UniRule"/>
</dbReference>
<dbReference type="InterPro" id="IPR000571">
    <property type="entry name" value="Znf_CCCH"/>
</dbReference>
<feature type="compositionally biased region" description="Low complexity" evidence="9">
    <location>
        <begin position="109"/>
        <end position="121"/>
    </location>
</feature>
<dbReference type="SUPFAM" id="SSF56112">
    <property type="entry name" value="Protein kinase-like (PK-like)"/>
    <property type="match status" value="1"/>
</dbReference>
<feature type="coiled-coil region" evidence="7">
    <location>
        <begin position="776"/>
        <end position="814"/>
    </location>
</feature>
<comment type="domain">
    <text evidence="7">The pseudokinase domain, the coiled-coil (CC), and C-terminal knob domain (CK) form a structural unit (PKC) that forms an extensive high-affinity interaction surface for PAN2.</text>
</comment>
<feature type="compositionally biased region" description="Low complexity" evidence="9">
    <location>
        <begin position="130"/>
        <end position="149"/>
    </location>
</feature>
<comment type="function">
    <text evidence="7">Regulatory subunit of the poly(A)-nuclease (PAN) deadenylation complex, one of two cytoplasmic mRNA deadenylases involved in mRNA turnover. PAN specifically shortens poly(A) tails of RNA and the activity is stimulated by poly(A)-binding protein PAB1. PAN deadenylation is followed by rapid degradation of the shortened mRNA tails by the CCR4-NOT complex. Deadenylated mRNAs are then degraded by two alternative mechanisms, namely exosome-mediated 3'-5' exonucleolytic degradation, or deadenlyation-dependent mRNA decaping and subsequent 5'-3' exonucleolytic degradation by XRN1. May also be involved in post-transcriptional maturation of mRNA poly(A) tails. PAN3 acts as a positive regulator for PAN activity, recruiting the catalytic subunit PAN2 to mRNA via its interaction with RNA and with PAB1.</text>
</comment>
<comment type="subcellular location">
    <subcellularLocation>
        <location evidence="1 7">Cytoplasm</location>
    </subcellularLocation>
</comment>
<feature type="region of interest" description="Knob domain" evidence="7">
    <location>
        <begin position="815"/>
        <end position="908"/>
    </location>
</feature>
<evidence type="ECO:0000256" key="9">
    <source>
        <dbReference type="SAM" id="MobiDB-lite"/>
    </source>
</evidence>
<dbReference type="Gene3D" id="6.10.250.3160">
    <property type="match status" value="1"/>
</dbReference>
<dbReference type="OrthoDB" id="204958at2759"/>
<feature type="region of interest" description="Disordered" evidence="9">
    <location>
        <begin position="296"/>
        <end position="315"/>
    </location>
</feature>
<dbReference type="GO" id="GO:0008143">
    <property type="term" value="F:poly(A) binding"/>
    <property type="evidence" value="ECO:0007669"/>
    <property type="project" value="TreeGrafter"/>
</dbReference>
<dbReference type="Gene3D" id="1.10.287.3700">
    <property type="match status" value="1"/>
</dbReference>
<dbReference type="PROSITE" id="PS50103">
    <property type="entry name" value="ZF_C3H1"/>
    <property type="match status" value="1"/>
</dbReference>
<dbReference type="GO" id="GO:0000932">
    <property type="term" value="C:P-body"/>
    <property type="evidence" value="ECO:0007669"/>
    <property type="project" value="TreeGrafter"/>
</dbReference>
<dbReference type="FunFam" id="1.20.5.5160:FF:000002">
    <property type="entry name" value="PAN2-PAN3 deadenylation complex subunit PAN3"/>
    <property type="match status" value="1"/>
</dbReference>
<feature type="compositionally biased region" description="Basic residues" evidence="9">
    <location>
        <begin position="28"/>
        <end position="38"/>
    </location>
</feature>
<dbReference type="HAMAP" id="MF_03181">
    <property type="entry name" value="PAN3"/>
    <property type="match status" value="1"/>
</dbReference>
<evidence type="ECO:0000256" key="5">
    <source>
        <dbReference type="ARBA" id="ARBA00022840"/>
    </source>
</evidence>
<feature type="zinc finger region" description="C3H1-type" evidence="8">
    <location>
        <begin position="163"/>
        <end position="192"/>
    </location>
</feature>
<dbReference type="Pfam" id="PF18101">
    <property type="entry name" value="Pan3_CK"/>
    <property type="match status" value="1"/>
</dbReference>
<feature type="region of interest" description="Disordered" evidence="9">
    <location>
        <begin position="1"/>
        <end position="163"/>
    </location>
</feature>
<dbReference type="GO" id="GO:0005524">
    <property type="term" value="F:ATP binding"/>
    <property type="evidence" value="ECO:0007669"/>
    <property type="project" value="UniProtKB-UniRule"/>
</dbReference>
<evidence type="ECO:0000313" key="11">
    <source>
        <dbReference type="EMBL" id="SAM66755.1"/>
    </source>
</evidence>
<dbReference type="PANTHER" id="PTHR12272">
    <property type="entry name" value="DEADENYLATION COMPLEX SUBUNIT PAN3"/>
    <property type="match status" value="1"/>
</dbReference>
<keyword evidence="6 7" id="KW-0175">Coiled coil</keyword>
<dbReference type="GO" id="GO:0031251">
    <property type="term" value="C:PAN complex"/>
    <property type="evidence" value="ECO:0007669"/>
    <property type="project" value="UniProtKB-UniRule"/>
</dbReference>
<feature type="compositionally biased region" description="Low complexity" evidence="9">
    <location>
        <begin position="66"/>
        <end position="77"/>
    </location>
</feature>
<dbReference type="Proteomes" id="UP000179920">
    <property type="component" value="Chromosome II"/>
</dbReference>
<evidence type="ECO:0000256" key="2">
    <source>
        <dbReference type="ARBA" id="ARBA00022490"/>
    </source>
</evidence>
<keyword evidence="8" id="KW-0479">Metal-binding</keyword>
<keyword evidence="8" id="KW-0862">Zinc</keyword>
<accession>A0A1K0FWC3</accession>
<dbReference type="Pfam" id="PF25586">
    <property type="entry name" value="zf-CCCH_PAN3"/>
    <property type="match status" value="1"/>
</dbReference>
<keyword evidence="4 7" id="KW-0547">Nucleotide-binding</keyword>
<evidence type="ECO:0000256" key="7">
    <source>
        <dbReference type="HAMAP-Rule" id="MF_03181"/>
    </source>
</evidence>
<dbReference type="Gene3D" id="1.10.510.10">
    <property type="entry name" value="Transferase(Phosphotransferase) domain 1"/>
    <property type="match status" value="1"/>
</dbReference>
<dbReference type="GO" id="GO:0008270">
    <property type="term" value="F:zinc ion binding"/>
    <property type="evidence" value="ECO:0007669"/>
    <property type="project" value="UniProtKB-KW"/>
</dbReference>
<dbReference type="Gene3D" id="1.20.5.5160">
    <property type="match status" value="1"/>
</dbReference>
<evidence type="ECO:0000259" key="10">
    <source>
        <dbReference type="PROSITE" id="PS50103"/>
    </source>
</evidence>
<dbReference type="PANTHER" id="PTHR12272:SF11">
    <property type="entry name" value="PAN2-PAN3 DEADENYLATION COMPLEX SUBUNIT PAN3"/>
    <property type="match status" value="1"/>
</dbReference>
<feature type="binding site" evidence="7">
    <location>
        <begin position="596"/>
        <end position="603"/>
    </location>
    <ligand>
        <name>ATP</name>
        <dbReference type="ChEBI" id="CHEBI:30616"/>
    </ligand>
</feature>
<feature type="binding site" evidence="7">
    <location>
        <position position="547"/>
    </location>
    <ligand>
        <name>ATP</name>
        <dbReference type="ChEBI" id="CHEBI:30616"/>
    </ligand>
</feature>
<evidence type="ECO:0000256" key="4">
    <source>
        <dbReference type="ARBA" id="ARBA00022741"/>
    </source>
</evidence>
<dbReference type="InterPro" id="IPR011009">
    <property type="entry name" value="Kinase-like_dom_sf"/>
</dbReference>
<comment type="domain">
    <text evidence="7">The N-terminal zinc finger binds to poly(A) RNA.</text>
</comment>
<feature type="region of interest" description="Disordered" evidence="9">
    <location>
        <begin position="260"/>
        <end position="285"/>
    </location>
</feature>
<dbReference type="InterPro" id="IPR030844">
    <property type="entry name" value="PAN3"/>
</dbReference>
<feature type="domain" description="C3H1-type" evidence="10">
    <location>
        <begin position="163"/>
        <end position="192"/>
    </location>
</feature>
<evidence type="ECO:0000256" key="8">
    <source>
        <dbReference type="PROSITE-ProRule" id="PRU00723"/>
    </source>
</evidence>
<comment type="domain">
    <text evidence="7">Contains a pseudokinase domain. The protein kinase domain is predicted to be catalytically inactive because some of the residues important for catalytic activity are substituted and it lacks the equivalent of the binding site for a peptide substrate. However, it has retained an ATP-binding site and ATP-binding is required for mRNA degradation, stimulating the activity of the PAN2 nuclease in vitro. The nucleotide-binding site is juxtaposed to the RNase active site of PAN2 in the complex and may actually bind nucleosides of a poly(A) RNA rather than ATP, feeding the poly(A)-tail to the active site of the deadenylase and thus increasing the efficiency with which this distributive enzyme degrades oligo(A) RNAs.</text>
</comment>
<proteinExistence type="inferred from homology"/>
<organism evidence="11 12">
    <name type="scientific">Ustilago bromivora</name>
    <dbReference type="NCBI Taxonomy" id="307758"/>
    <lineage>
        <taxon>Eukaryota</taxon>
        <taxon>Fungi</taxon>
        <taxon>Dikarya</taxon>
        <taxon>Basidiomycota</taxon>
        <taxon>Ustilaginomycotina</taxon>
        <taxon>Ustilaginomycetes</taxon>
        <taxon>Ustilaginales</taxon>
        <taxon>Ustilaginaceae</taxon>
        <taxon>Ustilago</taxon>
    </lineage>
</organism>
<evidence type="ECO:0000256" key="3">
    <source>
        <dbReference type="ARBA" id="ARBA00022664"/>
    </source>
</evidence>
<protein>
    <recommendedName>
        <fullName evidence="7">PAN2-PAN3 deadenylation complex subunit PAN3</fullName>
    </recommendedName>
    <alternativeName>
        <fullName evidence="7">PAB1P-dependent poly(A)-specific ribonuclease</fullName>
    </alternativeName>
    <alternativeName>
        <fullName evidence="7">Poly(A)-nuclease deadenylation complex subunit 3</fullName>
        <shortName evidence="7">PAN deadenylation complex subunit 3</shortName>
    </alternativeName>
</protein>
<sequence length="908" mass="98841">MYHYSHSQQQPYHQQHKHPQQPQQQQHLHQHQHQHHHQQPPAPGPQRHYLNHARHPQHPPPHHAHPQPQQHPPYAQQPLPPSNRSDMQNHHHAQQQHPSFNGALPPRPSTRSSAIPIIAPASTPPPGASPKPGITYGAATAAGTQSQQQPDASKSPVFANAGAKSRKPCRNVAIYGHCKYQNDGCAFDHSEASESSATDAHPSAQTPKSPVAQFSSGLSATSASPLNSPAKARGGVNVPSSPLKGALSARNVAAAVFVPKTNGSSSPSLSAASIAPTPRSGLDNVTNDVNEIRVDSSNSSTSKEFTPAGFTQNGPATPNMYTANYNVDPIHSSFDPHQSAAGAGLSHDTHMGSSTPSGSAPPSLLAQAARPYNPYEHMNEFGDHNTPPGPPGLGLGGGMDYYSAAANGAAKNRQPLHYHLYAPPLPHVSNLHPHHLTANAFFLNPNQREELQRKQEAMLASVPPPELGGPNLPEELHVYHSLVPLEHPGPGAPSTMGMPPGLIDPRMGAPGANGATGASGDHSKVFGYRSHSYKATCTLDGKRYVLRRLEGFRLQHEAAIGLVERWRRIRHPSIVSVREAFTTRAFGDQSIVFAYDYHPLSTTLYAEHMTIKAAQPDRRTGRLQPVSMQVPERTLWSYLCQLTSALRSIHSSNLAARCIEASKVLRTGKNRVRINCCSVFDVIAYNPDESGSEALKAQQLEDLVNLGALIVGIGLNSISATNDIAASLAMFAGRYSAELKNVVAWLVGQSPAPRNANEETSEVPRTVNELVKTLGIHCSDEMDSALNYTDLMENSLMKELENARLVRLLCKFGFINERPEFDHDPRWAETGDRYVIKLFRDHVFHSVDEAGRPVVDLSHILTNLNKLDAGTDEKIMLTSRDEHSCLVVSYREIKNCIESAFQDLSRTR</sequence>
<feature type="region of interest" description="Disordered" evidence="9">
    <location>
        <begin position="335"/>
        <end position="365"/>
    </location>
</feature>
<name>A0A1K0FWC3_9BASI</name>
<evidence type="ECO:0000256" key="6">
    <source>
        <dbReference type="ARBA" id="ARBA00023054"/>
    </source>
</evidence>
<evidence type="ECO:0000313" key="12">
    <source>
        <dbReference type="Proteomes" id="UP000179920"/>
    </source>
</evidence>
<dbReference type="FunFam" id="1.10.287.3700:FF:000001">
    <property type="entry name" value="PAN2-PAN3 deadenylation complex subunit PAN3"/>
    <property type="match status" value="1"/>
</dbReference>
<dbReference type="EMBL" id="LT558118">
    <property type="protein sequence ID" value="SAM66755.1"/>
    <property type="molecule type" value="Genomic_DNA"/>
</dbReference>
<reference evidence="12" key="1">
    <citation type="submission" date="2016-04" db="EMBL/GenBank/DDBJ databases">
        <authorList>
            <person name="Guldener U."/>
            <person name="Guldener U."/>
        </authorList>
    </citation>
    <scope>NUCLEOTIDE SEQUENCE [LARGE SCALE GENOMIC DNA]</scope>
    <source>
        <strain evidence="12">UB2112</strain>
    </source>
</reference>